<evidence type="ECO:0000256" key="4">
    <source>
        <dbReference type="ARBA" id="ARBA00022692"/>
    </source>
</evidence>
<keyword evidence="3" id="KW-0337">GPI-anchor biosynthesis</keyword>
<dbReference type="UniPathway" id="UPA00196"/>
<evidence type="ECO:0000256" key="7">
    <source>
        <dbReference type="ARBA" id="ARBA00023136"/>
    </source>
</evidence>
<name>A0A8H3IBW0_9LECA</name>
<evidence type="ECO:0000256" key="1">
    <source>
        <dbReference type="ARBA" id="ARBA00004477"/>
    </source>
</evidence>
<feature type="compositionally biased region" description="Low complexity" evidence="8">
    <location>
        <begin position="82"/>
        <end position="93"/>
    </location>
</feature>
<evidence type="ECO:0000313" key="10">
    <source>
        <dbReference type="EMBL" id="CAF9912713.1"/>
    </source>
</evidence>
<dbReference type="Proteomes" id="UP000664534">
    <property type="component" value="Unassembled WGS sequence"/>
</dbReference>
<sequence>MTETAEAKPQKLIPISQPISVLPTDIARLYTHIHPILILTVYFFCFPYLVADPVSVLSKAIAPLAHLQITYCVVCLPQSSGTSTPPPSSSKSPAARKRVQFAQSTKSKPTSVGSRITVPIPLDWDREWQKWPVTIVTGAYLGWFVFRFAGEYLLRGKRIEFD</sequence>
<dbReference type="GO" id="GO:0005789">
    <property type="term" value="C:endoplasmic reticulum membrane"/>
    <property type="evidence" value="ECO:0007669"/>
    <property type="project" value="UniProtKB-SubCell"/>
</dbReference>
<proteinExistence type="predicted"/>
<dbReference type="Pfam" id="PF06699">
    <property type="entry name" value="PIG-F"/>
    <property type="match status" value="2"/>
</dbReference>
<dbReference type="GO" id="GO:0006506">
    <property type="term" value="P:GPI anchor biosynthetic process"/>
    <property type="evidence" value="ECO:0007669"/>
    <property type="project" value="UniProtKB-UniPathway"/>
</dbReference>
<evidence type="ECO:0000256" key="2">
    <source>
        <dbReference type="ARBA" id="ARBA00004687"/>
    </source>
</evidence>
<accession>A0A8H3IBW0</accession>
<keyword evidence="7 9" id="KW-0472">Membrane</keyword>
<evidence type="ECO:0000313" key="11">
    <source>
        <dbReference type="Proteomes" id="UP000664534"/>
    </source>
</evidence>
<feature type="transmembrane region" description="Helical" evidence="9">
    <location>
        <begin position="131"/>
        <end position="149"/>
    </location>
</feature>
<organism evidence="10 11">
    <name type="scientific">Imshaugia aleurites</name>
    <dbReference type="NCBI Taxonomy" id="172621"/>
    <lineage>
        <taxon>Eukaryota</taxon>
        <taxon>Fungi</taxon>
        <taxon>Dikarya</taxon>
        <taxon>Ascomycota</taxon>
        <taxon>Pezizomycotina</taxon>
        <taxon>Lecanoromycetes</taxon>
        <taxon>OSLEUM clade</taxon>
        <taxon>Lecanoromycetidae</taxon>
        <taxon>Lecanorales</taxon>
        <taxon>Lecanorineae</taxon>
        <taxon>Parmeliaceae</taxon>
        <taxon>Imshaugia</taxon>
    </lineage>
</organism>
<evidence type="ECO:0000256" key="8">
    <source>
        <dbReference type="SAM" id="MobiDB-lite"/>
    </source>
</evidence>
<feature type="region of interest" description="Disordered" evidence="8">
    <location>
        <begin position="82"/>
        <end position="113"/>
    </location>
</feature>
<feature type="compositionally biased region" description="Polar residues" evidence="8">
    <location>
        <begin position="101"/>
        <end position="113"/>
    </location>
</feature>
<comment type="caution">
    <text evidence="10">The sequence shown here is derived from an EMBL/GenBank/DDBJ whole genome shotgun (WGS) entry which is preliminary data.</text>
</comment>
<keyword evidence="11" id="KW-1185">Reference proteome</keyword>
<dbReference type="EMBL" id="CAJPDT010000010">
    <property type="protein sequence ID" value="CAF9912713.1"/>
    <property type="molecule type" value="Genomic_DNA"/>
</dbReference>
<comment type="pathway">
    <text evidence="2">Glycolipid biosynthesis; glycosylphosphatidylinositol-anchor biosynthesis.</text>
</comment>
<evidence type="ECO:0000256" key="3">
    <source>
        <dbReference type="ARBA" id="ARBA00022502"/>
    </source>
</evidence>
<comment type="subcellular location">
    <subcellularLocation>
        <location evidence="1">Endoplasmic reticulum membrane</location>
        <topology evidence="1">Multi-pass membrane protein</topology>
    </subcellularLocation>
</comment>
<keyword evidence="6 9" id="KW-1133">Transmembrane helix</keyword>
<reference evidence="10" key="1">
    <citation type="submission" date="2021-03" db="EMBL/GenBank/DDBJ databases">
        <authorList>
            <person name="Tagirdzhanova G."/>
        </authorList>
    </citation>
    <scope>NUCLEOTIDE SEQUENCE</scope>
</reference>
<keyword evidence="4 9" id="KW-0812">Transmembrane</keyword>
<evidence type="ECO:0000256" key="9">
    <source>
        <dbReference type="SAM" id="Phobius"/>
    </source>
</evidence>
<evidence type="ECO:0000256" key="5">
    <source>
        <dbReference type="ARBA" id="ARBA00022824"/>
    </source>
</evidence>
<dbReference type="InterPro" id="IPR009580">
    <property type="entry name" value="GPI_biosynthesis_protein_Pig-F"/>
</dbReference>
<gene>
    <name evidence="10" type="primary">GPI11</name>
    <name evidence="10" type="ORF">IMSHALPRED_000395</name>
</gene>
<dbReference type="OrthoDB" id="17366at2759"/>
<feature type="transmembrane region" description="Helical" evidence="9">
    <location>
        <begin position="29"/>
        <end position="50"/>
    </location>
</feature>
<protein>
    <submittedName>
        <fullName evidence="10">Glycosylphosphatidylinositol (GPI) anchor assembly protein</fullName>
    </submittedName>
</protein>
<evidence type="ECO:0000256" key="6">
    <source>
        <dbReference type="ARBA" id="ARBA00022989"/>
    </source>
</evidence>
<dbReference type="AlphaFoldDB" id="A0A8H3IBW0"/>
<keyword evidence="5" id="KW-0256">Endoplasmic reticulum</keyword>